<evidence type="ECO:0000256" key="1">
    <source>
        <dbReference type="SAM" id="MobiDB-lite"/>
    </source>
</evidence>
<reference evidence="2" key="1">
    <citation type="journal article" date="2020" name="Nature">
        <title>Giant virus diversity and host interactions through global metagenomics.</title>
        <authorList>
            <person name="Schulz F."/>
            <person name="Roux S."/>
            <person name="Paez-Espino D."/>
            <person name="Jungbluth S."/>
            <person name="Walsh D.A."/>
            <person name="Denef V.J."/>
            <person name="McMahon K.D."/>
            <person name="Konstantinidis K.T."/>
            <person name="Eloe-Fadrosh E.A."/>
            <person name="Kyrpides N.C."/>
            <person name="Woyke T."/>
        </authorList>
    </citation>
    <scope>NUCLEOTIDE SEQUENCE</scope>
    <source>
        <strain evidence="2">GVMAG-M-3300013285-6</strain>
    </source>
</reference>
<accession>A0A6C0BJI2</accession>
<evidence type="ECO:0000313" key="2">
    <source>
        <dbReference type="EMBL" id="QHS92172.1"/>
    </source>
</evidence>
<organism evidence="2">
    <name type="scientific">viral metagenome</name>
    <dbReference type="NCBI Taxonomy" id="1070528"/>
    <lineage>
        <taxon>unclassified sequences</taxon>
        <taxon>metagenomes</taxon>
        <taxon>organismal metagenomes</taxon>
    </lineage>
</organism>
<proteinExistence type="predicted"/>
<sequence length="631" mass="70731">MSSTRGQFFSERNEAMLDRLLYNDFQRRIGGDLEEKQKERLVKTVRHYMNEVYENLGEQPVQKLNTEVLAAVVPDYIGYLRRQQKDEKPVDLLHGDVASRFTQVQNERQEGREAPPSAPDFRLSLEDSTTAPSMSMFEQIKKQREAETLFDRSMPASLGSMPASGGLNDYVASTDLVRRENTEANRRDELLLQQRAASRAIVPKVQMVVPPDPRRVLFGDSLGLAPSGLLTQLTNDAQANPTTLPDAMRTRSVLPQDVIQKQEDILSYRENEYNLHVYSADRDWVSNSTENRYNFSINFDPANNRPGFGFSTAANIKFKNIVRIEFVKAILPTEGIDVLVAQTTDLSYNTNINVNILSFPYLMVRMKELDTNNYGTNNNIDNAFSLIQYDANWVSDNTANNRGYLAMIPKFMKCQKVYHPTPLATLQKLSFQIARPDGSLVSDDLDTVDISGFLLSSQLKTNPAATTTLGTKYADTSGAYIWIQTKKWFNKYSISQGDRLVFKNIVFPTASVNGGSPDFLSYIQRAAGHVVVDVGRFQKVSTATSFATGGNIQGYCNYIILRNNFQDPTTGSVSLQNFGGNATNNTALVNSLPGAAMVSGRAINMNHQTHFVLRIITRDMDSSTRLRPDNM</sequence>
<dbReference type="AlphaFoldDB" id="A0A6C0BJI2"/>
<protein>
    <submittedName>
        <fullName evidence="2">Uncharacterized protein</fullName>
    </submittedName>
</protein>
<dbReference type="EMBL" id="MN739171">
    <property type="protein sequence ID" value="QHS92172.1"/>
    <property type="molecule type" value="Genomic_DNA"/>
</dbReference>
<feature type="region of interest" description="Disordered" evidence="1">
    <location>
        <begin position="104"/>
        <end position="123"/>
    </location>
</feature>
<name>A0A6C0BJI2_9ZZZZ</name>